<evidence type="ECO:0000256" key="6">
    <source>
        <dbReference type="ARBA" id="ARBA00023242"/>
    </source>
</evidence>
<sequence>MEGVTSFTSRRPAAGALPAFNLPPPSSDIPRAGDGISPSISSVNTGSSQSSQTPVSMQYTYSGHMNNSWASPAGPPYHVPSTAHSSHQMTYGARPAVYTPSNGISYDSQRSSHSPGTAGDNLPAPPFDQVHQPFSSSVSSAGGHGSSTSLSSASQPPTLHSTSSHLDSYTHSRTPNSTSSYYHPQTHQSGFSSYTTSSPSSQALPASSGPGSRGLGSLASHAPSLAPPGSYRSYGHQYPPLTSMGSSVISSMHQPNGHLSMLPGMSVPPGYAASHALSPYGGQPPPAQPERPFKCEQCVQAFSRNHDLKRHKRIHLSVKPFTCQVCGKSFSRKDALKVRLFLSLRGHSSSVCCWA</sequence>
<evidence type="ECO:0000256" key="4">
    <source>
        <dbReference type="ARBA" id="ARBA00022771"/>
    </source>
</evidence>
<dbReference type="SUPFAM" id="SSF57667">
    <property type="entry name" value="beta-beta-alpha zinc fingers"/>
    <property type="match status" value="1"/>
</dbReference>
<dbReference type="Gene3D" id="3.30.160.60">
    <property type="entry name" value="Classic Zinc Finger"/>
    <property type="match status" value="2"/>
</dbReference>
<dbReference type="Pfam" id="PF00096">
    <property type="entry name" value="zf-C2H2"/>
    <property type="match status" value="2"/>
</dbReference>
<feature type="compositionally biased region" description="Polar residues" evidence="8">
    <location>
        <begin position="155"/>
        <end position="188"/>
    </location>
</feature>
<evidence type="ECO:0000256" key="1">
    <source>
        <dbReference type="ARBA" id="ARBA00004123"/>
    </source>
</evidence>
<organism evidence="10 11">
    <name type="scientific">Stachybotrys elegans</name>
    <dbReference type="NCBI Taxonomy" id="80388"/>
    <lineage>
        <taxon>Eukaryota</taxon>
        <taxon>Fungi</taxon>
        <taxon>Dikarya</taxon>
        <taxon>Ascomycota</taxon>
        <taxon>Pezizomycotina</taxon>
        <taxon>Sordariomycetes</taxon>
        <taxon>Hypocreomycetidae</taxon>
        <taxon>Hypocreales</taxon>
        <taxon>Stachybotryaceae</taxon>
        <taxon>Stachybotrys</taxon>
    </lineage>
</organism>
<name>A0A8K0SJT2_9HYPO</name>
<dbReference type="EMBL" id="JAGPNK010000008">
    <property type="protein sequence ID" value="KAH7316432.1"/>
    <property type="molecule type" value="Genomic_DNA"/>
</dbReference>
<dbReference type="OrthoDB" id="8922241at2759"/>
<dbReference type="GO" id="GO:0008270">
    <property type="term" value="F:zinc ion binding"/>
    <property type="evidence" value="ECO:0007669"/>
    <property type="project" value="UniProtKB-KW"/>
</dbReference>
<evidence type="ECO:0000313" key="10">
    <source>
        <dbReference type="EMBL" id="KAH7316432.1"/>
    </source>
</evidence>
<keyword evidence="11" id="KW-1185">Reference proteome</keyword>
<dbReference type="PANTHER" id="PTHR16515">
    <property type="entry name" value="PR DOMAIN ZINC FINGER PROTEIN"/>
    <property type="match status" value="1"/>
</dbReference>
<keyword evidence="6" id="KW-0539">Nucleus</keyword>
<evidence type="ECO:0000256" key="2">
    <source>
        <dbReference type="ARBA" id="ARBA00022723"/>
    </source>
</evidence>
<accession>A0A8K0SJT2</accession>
<comment type="subcellular location">
    <subcellularLocation>
        <location evidence="1">Nucleus</location>
    </subcellularLocation>
</comment>
<reference evidence="10" key="1">
    <citation type="journal article" date="2021" name="Nat. Commun.">
        <title>Genetic determinants of endophytism in the Arabidopsis root mycobiome.</title>
        <authorList>
            <person name="Mesny F."/>
            <person name="Miyauchi S."/>
            <person name="Thiergart T."/>
            <person name="Pickel B."/>
            <person name="Atanasova L."/>
            <person name="Karlsson M."/>
            <person name="Huettel B."/>
            <person name="Barry K.W."/>
            <person name="Haridas S."/>
            <person name="Chen C."/>
            <person name="Bauer D."/>
            <person name="Andreopoulos W."/>
            <person name="Pangilinan J."/>
            <person name="LaButti K."/>
            <person name="Riley R."/>
            <person name="Lipzen A."/>
            <person name="Clum A."/>
            <person name="Drula E."/>
            <person name="Henrissat B."/>
            <person name="Kohler A."/>
            <person name="Grigoriev I.V."/>
            <person name="Martin F.M."/>
            <person name="Hacquard S."/>
        </authorList>
    </citation>
    <scope>NUCLEOTIDE SEQUENCE</scope>
    <source>
        <strain evidence="10">MPI-CAGE-CH-0235</strain>
    </source>
</reference>
<dbReference type="GO" id="GO:0010468">
    <property type="term" value="P:regulation of gene expression"/>
    <property type="evidence" value="ECO:0007669"/>
    <property type="project" value="TreeGrafter"/>
</dbReference>
<dbReference type="PROSITE" id="PS50157">
    <property type="entry name" value="ZINC_FINGER_C2H2_2"/>
    <property type="match status" value="1"/>
</dbReference>
<evidence type="ECO:0000256" key="7">
    <source>
        <dbReference type="PROSITE-ProRule" id="PRU00042"/>
    </source>
</evidence>
<feature type="compositionally biased region" description="Low complexity" evidence="8">
    <location>
        <begin position="189"/>
        <end position="220"/>
    </location>
</feature>
<proteinExistence type="predicted"/>
<dbReference type="GO" id="GO:0032502">
    <property type="term" value="P:developmental process"/>
    <property type="evidence" value="ECO:0007669"/>
    <property type="project" value="UniProtKB-ARBA"/>
</dbReference>
<protein>
    <recommendedName>
        <fullName evidence="9">C2H2-type domain-containing protein</fullName>
    </recommendedName>
</protein>
<feature type="region of interest" description="Disordered" evidence="8">
    <location>
        <begin position="1"/>
        <end position="55"/>
    </location>
</feature>
<feature type="compositionally biased region" description="Low complexity" evidence="8">
    <location>
        <begin position="39"/>
        <end position="51"/>
    </location>
</feature>
<feature type="domain" description="C2H2-type" evidence="9">
    <location>
        <begin position="293"/>
        <end position="320"/>
    </location>
</feature>
<keyword evidence="2" id="KW-0479">Metal-binding</keyword>
<dbReference type="InterPro" id="IPR036236">
    <property type="entry name" value="Znf_C2H2_sf"/>
</dbReference>
<dbReference type="InterPro" id="IPR050331">
    <property type="entry name" value="Zinc_finger"/>
</dbReference>
<dbReference type="PANTHER" id="PTHR16515:SF66">
    <property type="entry name" value="C2H2-TYPE DOMAIN-CONTAINING PROTEIN"/>
    <property type="match status" value="1"/>
</dbReference>
<evidence type="ECO:0000256" key="8">
    <source>
        <dbReference type="SAM" id="MobiDB-lite"/>
    </source>
</evidence>
<evidence type="ECO:0000256" key="3">
    <source>
        <dbReference type="ARBA" id="ARBA00022737"/>
    </source>
</evidence>
<evidence type="ECO:0000259" key="9">
    <source>
        <dbReference type="PROSITE" id="PS50157"/>
    </source>
</evidence>
<dbReference type="InterPro" id="IPR013087">
    <property type="entry name" value="Znf_C2H2_type"/>
</dbReference>
<dbReference type="PROSITE" id="PS00028">
    <property type="entry name" value="ZINC_FINGER_C2H2_1"/>
    <property type="match status" value="1"/>
</dbReference>
<dbReference type="FunFam" id="3.30.160.60:FF:000100">
    <property type="entry name" value="Zinc finger 45-like"/>
    <property type="match status" value="1"/>
</dbReference>
<dbReference type="FunFam" id="3.30.160.60:FF:000202">
    <property type="entry name" value="Zinc finger protein 574"/>
    <property type="match status" value="1"/>
</dbReference>
<evidence type="ECO:0000256" key="5">
    <source>
        <dbReference type="ARBA" id="ARBA00022833"/>
    </source>
</evidence>
<dbReference type="Proteomes" id="UP000813444">
    <property type="component" value="Unassembled WGS sequence"/>
</dbReference>
<feature type="compositionally biased region" description="Low complexity" evidence="8">
    <location>
        <begin position="135"/>
        <end position="154"/>
    </location>
</feature>
<dbReference type="GO" id="GO:0005634">
    <property type="term" value="C:nucleus"/>
    <property type="evidence" value="ECO:0007669"/>
    <property type="project" value="UniProtKB-SubCell"/>
</dbReference>
<dbReference type="SMART" id="SM00355">
    <property type="entry name" value="ZnF_C2H2"/>
    <property type="match status" value="2"/>
</dbReference>
<feature type="compositionally biased region" description="Polar residues" evidence="8">
    <location>
        <begin position="99"/>
        <end position="115"/>
    </location>
</feature>
<keyword evidence="3" id="KW-0677">Repeat</keyword>
<dbReference type="AlphaFoldDB" id="A0A8K0SJT2"/>
<feature type="region of interest" description="Disordered" evidence="8">
    <location>
        <begin position="94"/>
        <end position="231"/>
    </location>
</feature>
<gene>
    <name evidence="10" type="ORF">B0I35DRAFT_253498</name>
</gene>
<keyword evidence="5" id="KW-0862">Zinc</keyword>
<comment type="caution">
    <text evidence="10">The sequence shown here is derived from an EMBL/GenBank/DDBJ whole genome shotgun (WGS) entry which is preliminary data.</text>
</comment>
<keyword evidence="4 7" id="KW-0863">Zinc-finger</keyword>
<evidence type="ECO:0000313" key="11">
    <source>
        <dbReference type="Proteomes" id="UP000813444"/>
    </source>
</evidence>